<evidence type="ECO:0000313" key="2">
    <source>
        <dbReference type="EMBL" id="MPV36171.1"/>
    </source>
</evidence>
<protein>
    <recommendedName>
        <fullName evidence="4">DUF3137 domain-containing protein</fullName>
    </recommendedName>
</protein>
<dbReference type="RefSeq" id="WP_152195846.1">
    <property type="nucleotide sequence ID" value="NZ_VUKD01000004.1"/>
</dbReference>
<dbReference type="Proteomes" id="UP000437709">
    <property type="component" value="Unassembled WGS sequence"/>
</dbReference>
<reference evidence="2 3" key="1">
    <citation type="submission" date="2019-10" db="EMBL/GenBank/DDBJ databases">
        <title>Georgenia wutianyii sp. nov. and Georgenia yuyongxinii sp. nov. isolated from plateau pika (Ochotona curzoniae) in the Qinghai-Tibet plateau of China.</title>
        <authorList>
            <person name="Tian Z."/>
        </authorList>
    </citation>
    <scope>NUCLEOTIDE SEQUENCE [LARGE SCALE GENOMIC DNA]</scope>
    <source>
        <strain evidence="2 3">JCM 19765</strain>
    </source>
</reference>
<evidence type="ECO:0000256" key="1">
    <source>
        <dbReference type="SAM" id="Phobius"/>
    </source>
</evidence>
<keyword evidence="1" id="KW-0812">Transmembrane</keyword>
<evidence type="ECO:0000313" key="3">
    <source>
        <dbReference type="Proteomes" id="UP000437709"/>
    </source>
</evidence>
<accession>A0A6N7EFK6</accession>
<evidence type="ECO:0008006" key="4">
    <source>
        <dbReference type="Google" id="ProtNLM"/>
    </source>
</evidence>
<keyword evidence="1" id="KW-0472">Membrane</keyword>
<dbReference type="AlphaFoldDB" id="A0A6N7EFK6"/>
<name>A0A6N7EFK6_9MICO</name>
<dbReference type="OrthoDB" id="3429251at2"/>
<sequence>MGEGLSTGTMWLLGLGLVVVIAVGVWLQTRKENRFQERKQGMARRGGWQRLPVRVSTEDWSGAPFRPDERSYASEVTVADRDGLRVFFLDYTFESTDQIMADGRDAKHSHLVVGVDLPASLPEVSFDTGLVAGLTTAVGGQDVTVGHPEIDRTWRITSPDERFVTDLVRGPVADALTDPALRGARLRIVGSSVLLWDKGFDLDKVPGTVQRVEPALVTLARAIPEQVLRAHGGPPRPLLPAA</sequence>
<gene>
    <name evidence="2" type="ORF">GB881_03770</name>
</gene>
<dbReference type="EMBL" id="WHPC01000007">
    <property type="protein sequence ID" value="MPV36171.1"/>
    <property type="molecule type" value="Genomic_DNA"/>
</dbReference>
<keyword evidence="1" id="KW-1133">Transmembrane helix</keyword>
<proteinExistence type="predicted"/>
<feature type="transmembrane region" description="Helical" evidence="1">
    <location>
        <begin position="12"/>
        <end position="29"/>
    </location>
</feature>
<comment type="caution">
    <text evidence="2">The sequence shown here is derived from an EMBL/GenBank/DDBJ whole genome shotgun (WGS) entry which is preliminary data.</text>
</comment>
<keyword evidence="3" id="KW-1185">Reference proteome</keyword>
<organism evidence="2 3">
    <name type="scientific">Georgenia subflava</name>
    <dbReference type="NCBI Taxonomy" id="1622177"/>
    <lineage>
        <taxon>Bacteria</taxon>
        <taxon>Bacillati</taxon>
        <taxon>Actinomycetota</taxon>
        <taxon>Actinomycetes</taxon>
        <taxon>Micrococcales</taxon>
        <taxon>Bogoriellaceae</taxon>
        <taxon>Georgenia</taxon>
    </lineage>
</organism>